<evidence type="ECO:0000256" key="3">
    <source>
        <dbReference type="ARBA" id="ARBA00023242"/>
    </source>
</evidence>
<dbReference type="Pfam" id="PF04082">
    <property type="entry name" value="Fungal_trans"/>
    <property type="match status" value="1"/>
</dbReference>
<gene>
    <name evidence="6" type="ORF">LTR25_010739</name>
</gene>
<dbReference type="PANTHER" id="PTHR47424">
    <property type="entry name" value="REGULATORY PROTEIN GAL4"/>
    <property type="match status" value="1"/>
</dbReference>
<keyword evidence="3" id="KW-0539">Nucleus</keyword>
<dbReference type="PANTHER" id="PTHR47424:SF6">
    <property type="entry name" value="PROLINE UTILIZATION TRANS-ACTIVATOR"/>
    <property type="match status" value="1"/>
</dbReference>
<dbReference type="AlphaFoldDB" id="A0AAV9PTW5"/>
<feature type="compositionally biased region" description="Polar residues" evidence="4">
    <location>
        <begin position="745"/>
        <end position="763"/>
    </location>
</feature>
<keyword evidence="2" id="KW-0804">Transcription</keyword>
<dbReference type="InterPro" id="IPR051127">
    <property type="entry name" value="Fungal_SecMet_Regulators"/>
</dbReference>
<dbReference type="SMART" id="SM00906">
    <property type="entry name" value="Fungal_trans"/>
    <property type="match status" value="1"/>
</dbReference>
<comment type="caution">
    <text evidence="6">The sequence shown here is derived from an EMBL/GenBank/DDBJ whole genome shotgun (WGS) entry which is preliminary data.</text>
</comment>
<feature type="compositionally biased region" description="Polar residues" evidence="4">
    <location>
        <begin position="721"/>
        <end position="730"/>
    </location>
</feature>
<feature type="region of interest" description="Disordered" evidence="4">
    <location>
        <begin position="679"/>
        <end position="768"/>
    </location>
</feature>
<feature type="compositionally biased region" description="Basic and acidic residues" evidence="4">
    <location>
        <begin position="68"/>
        <end position="85"/>
    </location>
</feature>
<dbReference type="InterPro" id="IPR007219">
    <property type="entry name" value="XnlR_reg_dom"/>
</dbReference>
<feature type="compositionally biased region" description="Basic residues" evidence="4">
    <location>
        <begin position="710"/>
        <end position="719"/>
    </location>
</feature>
<reference evidence="6 7" key="1">
    <citation type="submission" date="2023-06" db="EMBL/GenBank/DDBJ databases">
        <title>Black Yeasts Isolated from many extreme environments.</title>
        <authorList>
            <person name="Coleine C."/>
            <person name="Stajich J.E."/>
            <person name="Selbmann L."/>
        </authorList>
    </citation>
    <scope>NUCLEOTIDE SEQUENCE [LARGE SCALE GENOMIC DNA]</scope>
    <source>
        <strain evidence="6 7">CCFEE 5887</strain>
    </source>
</reference>
<feature type="region of interest" description="Disordered" evidence="4">
    <location>
        <begin position="1"/>
        <end position="86"/>
    </location>
</feature>
<evidence type="ECO:0000256" key="1">
    <source>
        <dbReference type="ARBA" id="ARBA00023015"/>
    </source>
</evidence>
<accession>A0AAV9PTW5</accession>
<dbReference type="EMBL" id="JAXLQG010000030">
    <property type="protein sequence ID" value="KAK5527940.1"/>
    <property type="molecule type" value="Genomic_DNA"/>
</dbReference>
<evidence type="ECO:0000256" key="2">
    <source>
        <dbReference type="ARBA" id="ARBA00023163"/>
    </source>
</evidence>
<dbReference type="CDD" id="cd12148">
    <property type="entry name" value="fungal_TF_MHR"/>
    <property type="match status" value="1"/>
</dbReference>
<keyword evidence="1" id="KW-0805">Transcription regulation</keyword>
<feature type="domain" description="Xylanolytic transcriptional activator regulatory" evidence="5">
    <location>
        <begin position="317"/>
        <end position="390"/>
    </location>
</feature>
<protein>
    <recommendedName>
        <fullName evidence="5">Xylanolytic transcriptional activator regulatory domain-containing protein</fullName>
    </recommendedName>
</protein>
<dbReference type="GO" id="GO:0008270">
    <property type="term" value="F:zinc ion binding"/>
    <property type="evidence" value="ECO:0007669"/>
    <property type="project" value="InterPro"/>
</dbReference>
<evidence type="ECO:0000313" key="7">
    <source>
        <dbReference type="Proteomes" id="UP001345827"/>
    </source>
</evidence>
<keyword evidence="7" id="KW-1185">Reference proteome</keyword>
<evidence type="ECO:0000313" key="6">
    <source>
        <dbReference type="EMBL" id="KAK5527940.1"/>
    </source>
</evidence>
<name>A0AAV9PTW5_9PEZI</name>
<proteinExistence type="predicted"/>
<dbReference type="GO" id="GO:0003677">
    <property type="term" value="F:DNA binding"/>
    <property type="evidence" value="ECO:0007669"/>
    <property type="project" value="InterPro"/>
</dbReference>
<evidence type="ECO:0000256" key="4">
    <source>
        <dbReference type="SAM" id="MobiDB-lite"/>
    </source>
</evidence>
<dbReference type="Proteomes" id="UP001345827">
    <property type="component" value="Unassembled WGS sequence"/>
</dbReference>
<feature type="compositionally biased region" description="Low complexity" evidence="4">
    <location>
        <begin position="30"/>
        <end position="41"/>
    </location>
</feature>
<evidence type="ECO:0000259" key="5">
    <source>
        <dbReference type="SMART" id="SM00906"/>
    </source>
</evidence>
<organism evidence="6 7">
    <name type="scientific">Vermiconidia calcicola</name>
    <dbReference type="NCBI Taxonomy" id="1690605"/>
    <lineage>
        <taxon>Eukaryota</taxon>
        <taxon>Fungi</taxon>
        <taxon>Dikarya</taxon>
        <taxon>Ascomycota</taxon>
        <taxon>Pezizomycotina</taxon>
        <taxon>Dothideomycetes</taxon>
        <taxon>Dothideomycetidae</taxon>
        <taxon>Mycosphaerellales</taxon>
        <taxon>Extremaceae</taxon>
        <taxon>Vermiconidia</taxon>
    </lineage>
</organism>
<dbReference type="GO" id="GO:0006351">
    <property type="term" value="P:DNA-templated transcription"/>
    <property type="evidence" value="ECO:0007669"/>
    <property type="project" value="InterPro"/>
</dbReference>
<sequence>MPDLNAADAFPNDDLVKETSHNVVPNSQNEAESVSAISSSSRPREDDQNNVFAPDLWGSSGPNVTARDSNRRRESSGLIRDDSGHAHFIGPSGTLSFFADLRQLVLSREKNSGHAIVEPRSHFAHDDTAKALEADENDIHESNQQDSTELLAGPSPQSILSELSKEFSGPTRPDPAEYLKSLPPQEAIDELCNRYFTEIHRDFPLFHRATFEDELEANVVQWRSRAPLGARKAYERKATAYGPDFGWLACLHMILLLGSVGLSRTGLHLDLSQLRRNCLSEVRSLLPHLVTKCTVTSVQALLLQSLFLHNNNHRNGAWTLLGTATRISFALGLHRQDLDTSFRPVERELRKRVFCTLYGFEQFLSSSLGRPSGLNEFDVEVKAPRDGFLDDSAGASSQFTVASLQLQKVLGQTRSAIAKLKDKLNSNPPSNISSSVPGSPDEEILGYLETWKQSLPSHLQMASIGNLDDIPLPRSATQESADNLSLSDLRASLSRQTPSQLRGLVMLHVQYHYIALLVTRPTLLWEISSFNSCNVSRRASYQADNDADHGGSFPTPGIPSSMGAACHYHAAQLVALIVLLDKFQLVNGVSALDVFYAYSAGLVLILGLLKSPHMSRHEKSSDASSRRSLTGYSGRCINPRNTHALIRILRSTIGSVQKCATMKRMAGVMHKFADSVIKDGEPSDAGHQPEPIVARTSSLKKSDARTSAVRPRRHHHRHSQAAETARSQQAADGERAPAHSGLEGDTTSNEPFWPSPDQQTNAENGLDGMVPTADAAMYVPFRPQNFGQHSQMDSAEDGNIYIPGQESAANMENLTQHGISSTLSYPAFQYPYDVSRASIALDPFSNSSGMQADGSFFPAMQGQSQNVDYLQRSSFWHDPFGTLADGQILDWADLETFLAT</sequence>